<evidence type="ECO:0000313" key="5">
    <source>
        <dbReference type="Proteomes" id="UP000198660"/>
    </source>
</evidence>
<dbReference type="GO" id="GO:0008168">
    <property type="term" value="F:methyltransferase activity"/>
    <property type="evidence" value="ECO:0007669"/>
    <property type="project" value="UniProtKB-KW"/>
</dbReference>
<dbReference type="Gene3D" id="3.40.50.150">
    <property type="entry name" value="Vaccinia Virus protein VP39"/>
    <property type="match status" value="1"/>
</dbReference>
<keyword evidence="1 4" id="KW-0489">Methyltransferase</keyword>
<accession>A0A1I6SM10</accession>
<dbReference type="PANTHER" id="PTHR44942">
    <property type="entry name" value="METHYLTRANSF_11 DOMAIN-CONTAINING PROTEIN"/>
    <property type="match status" value="1"/>
</dbReference>
<dbReference type="InterPro" id="IPR041698">
    <property type="entry name" value="Methyltransf_25"/>
</dbReference>
<dbReference type="GO" id="GO:0032259">
    <property type="term" value="P:methylation"/>
    <property type="evidence" value="ECO:0007669"/>
    <property type="project" value="UniProtKB-KW"/>
</dbReference>
<organism evidence="4 5">
    <name type="scientific">Marininema halotolerans</name>
    <dbReference type="NCBI Taxonomy" id="1155944"/>
    <lineage>
        <taxon>Bacteria</taxon>
        <taxon>Bacillati</taxon>
        <taxon>Bacillota</taxon>
        <taxon>Bacilli</taxon>
        <taxon>Bacillales</taxon>
        <taxon>Thermoactinomycetaceae</taxon>
        <taxon>Marininema</taxon>
    </lineage>
</organism>
<gene>
    <name evidence="4" type="ORF">SAMN05444972_107193</name>
</gene>
<dbReference type="CDD" id="cd02440">
    <property type="entry name" value="AdoMet_MTases"/>
    <property type="match status" value="1"/>
</dbReference>
<dbReference type="InterPro" id="IPR029063">
    <property type="entry name" value="SAM-dependent_MTases_sf"/>
</dbReference>
<protein>
    <submittedName>
        <fullName evidence="4">Methyltransferase domain-containing protein</fullName>
    </submittedName>
</protein>
<name>A0A1I6SM10_9BACL</name>
<dbReference type="InterPro" id="IPR051052">
    <property type="entry name" value="Diverse_substrate_MTase"/>
</dbReference>
<dbReference type="SUPFAM" id="SSF53335">
    <property type="entry name" value="S-adenosyl-L-methionine-dependent methyltransferases"/>
    <property type="match status" value="1"/>
</dbReference>
<keyword evidence="5" id="KW-1185">Reference proteome</keyword>
<dbReference type="Proteomes" id="UP000198660">
    <property type="component" value="Unassembled WGS sequence"/>
</dbReference>
<sequence>MKEQFDALYTSGEFQNMWDYAYPSAELVSFIATAKIPAGAQMLDVGCGAGNEAIFLATQSYHVIGVDFSEEALKIAKERAHAVGVHVDLRQGDVLDLPIETGSIDFINDRGCFHVISEEQREQFVQEMTRVLRPGGKVLLRGCREHRPDGDWFTLVTPEAIDRHFGKQFTYGPVLPFFIVSDANNEALKANLVVLEKK</sequence>
<evidence type="ECO:0000256" key="2">
    <source>
        <dbReference type="ARBA" id="ARBA00022679"/>
    </source>
</evidence>
<dbReference type="Pfam" id="PF13649">
    <property type="entry name" value="Methyltransf_25"/>
    <property type="match status" value="1"/>
</dbReference>
<proteinExistence type="predicted"/>
<feature type="domain" description="Methyltransferase" evidence="3">
    <location>
        <begin position="43"/>
        <end position="136"/>
    </location>
</feature>
<dbReference type="EMBL" id="FPAA01000007">
    <property type="protein sequence ID" value="SFS77995.1"/>
    <property type="molecule type" value="Genomic_DNA"/>
</dbReference>
<evidence type="ECO:0000256" key="1">
    <source>
        <dbReference type="ARBA" id="ARBA00022603"/>
    </source>
</evidence>
<dbReference type="OrthoDB" id="9804312at2"/>
<dbReference type="PANTHER" id="PTHR44942:SF4">
    <property type="entry name" value="METHYLTRANSFERASE TYPE 11 DOMAIN-CONTAINING PROTEIN"/>
    <property type="match status" value="1"/>
</dbReference>
<reference evidence="5" key="1">
    <citation type="submission" date="2016-10" db="EMBL/GenBank/DDBJ databases">
        <authorList>
            <person name="Varghese N."/>
            <person name="Submissions S."/>
        </authorList>
    </citation>
    <scope>NUCLEOTIDE SEQUENCE [LARGE SCALE GENOMIC DNA]</scope>
    <source>
        <strain evidence="5">DSM 45789</strain>
    </source>
</reference>
<evidence type="ECO:0000259" key="3">
    <source>
        <dbReference type="Pfam" id="PF13649"/>
    </source>
</evidence>
<evidence type="ECO:0000313" key="4">
    <source>
        <dbReference type="EMBL" id="SFS77995.1"/>
    </source>
</evidence>
<keyword evidence="2 4" id="KW-0808">Transferase</keyword>
<dbReference type="RefSeq" id="WP_091837395.1">
    <property type="nucleotide sequence ID" value="NZ_FPAA01000007.1"/>
</dbReference>
<dbReference type="AlphaFoldDB" id="A0A1I6SM10"/>